<evidence type="ECO:0000256" key="5">
    <source>
        <dbReference type="ARBA" id="ARBA00023145"/>
    </source>
</evidence>
<feature type="active site" description="Schiff-base intermediate with substrate; via pyruvic acid" evidence="9 10">
    <location>
        <position position="25"/>
    </location>
</feature>
<dbReference type="HAMAP" id="MF_00446">
    <property type="entry name" value="PanD"/>
    <property type="match status" value="1"/>
</dbReference>
<evidence type="ECO:0000313" key="15">
    <source>
        <dbReference type="Proteomes" id="UP000525652"/>
    </source>
</evidence>
<dbReference type="GO" id="GO:0004068">
    <property type="term" value="F:aspartate 1-decarboxylase activity"/>
    <property type="evidence" value="ECO:0007669"/>
    <property type="project" value="UniProtKB-UniRule"/>
</dbReference>
<comment type="subcellular location">
    <subcellularLocation>
        <location evidence="9">Cytoplasm</location>
    </subcellularLocation>
</comment>
<dbReference type="EC" id="4.1.1.11" evidence="9"/>
<dbReference type="GO" id="GO:0005829">
    <property type="term" value="C:cytosol"/>
    <property type="evidence" value="ECO:0007669"/>
    <property type="project" value="TreeGrafter"/>
</dbReference>
<dbReference type="CDD" id="cd06919">
    <property type="entry name" value="Asp_decarbox"/>
    <property type="match status" value="1"/>
</dbReference>
<comment type="cofactor">
    <cofactor evidence="9 10">
        <name>pyruvate</name>
        <dbReference type="ChEBI" id="CHEBI:15361"/>
    </cofactor>
    <text evidence="9 10">Binds 1 pyruvoyl group covalently per subunit.</text>
</comment>
<protein>
    <recommendedName>
        <fullName evidence="9">Aspartate 1-decarboxylase</fullName>
        <ecNumber evidence="9">4.1.1.11</ecNumber>
    </recommendedName>
    <alternativeName>
        <fullName evidence="9">Aspartate alpha-decarboxylase</fullName>
    </alternativeName>
    <component>
        <recommendedName>
            <fullName evidence="9">Aspartate 1-decarboxylase beta chain</fullName>
        </recommendedName>
    </component>
    <component>
        <recommendedName>
            <fullName evidence="9">Aspartate 1-decarboxylase alpha chain</fullName>
        </recommendedName>
    </component>
</protein>
<keyword evidence="6 9" id="KW-0456">Lyase</keyword>
<dbReference type="PANTHER" id="PTHR21012">
    <property type="entry name" value="ASPARTATE 1-DECARBOXYLASE"/>
    <property type="match status" value="1"/>
</dbReference>
<dbReference type="Gene3D" id="2.40.40.20">
    <property type="match status" value="1"/>
</dbReference>
<evidence type="ECO:0000256" key="13">
    <source>
        <dbReference type="PIRSR" id="PIRSR006246-5"/>
    </source>
</evidence>
<evidence type="ECO:0000256" key="7">
    <source>
        <dbReference type="ARBA" id="ARBA00023270"/>
    </source>
</evidence>
<evidence type="ECO:0000256" key="1">
    <source>
        <dbReference type="ARBA" id="ARBA00022490"/>
    </source>
</evidence>
<evidence type="ECO:0000256" key="8">
    <source>
        <dbReference type="ARBA" id="ARBA00023317"/>
    </source>
</evidence>
<dbReference type="AlphaFoldDB" id="A0A7X1E7C0"/>
<feature type="binding site" evidence="9 11">
    <location>
        <begin position="73"/>
        <end position="75"/>
    </location>
    <ligand>
        <name>substrate</name>
    </ligand>
</feature>
<evidence type="ECO:0000256" key="10">
    <source>
        <dbReference type="PIRSR" id="PIRSR006246-1"/>
    </source>
</evidence>
<organism evidence="14 15">
    <name type="scientific">Puniceicoccus vermicola</name>
    <dbReference type="NCBI Taxonomy" id="388746"/>
    <lineage>
        <taxon>Bacteria</taxon>
        <taxon>Pseudomonadati</taxon>
        <taxon>Verrucomicrobiota</taxon>
        <taxon>Opitutia</taxon>
        <taxon>Puniceicoccales</taxon>
        <taxon>Puniceicoccaceae</taxon>
        <taxon>Puniceicoccus</taxon>
    </lineage>
</organism>
<dbReference type="GO" id="GO:0006523">
    <property type="term" value="P:alanine biosynthetic process"/>
    <property type="evidence" value="ECO:0007669"/>
    <property type="project" value="InterPro"/>
</dbReference>
<evidence type="ECO:0000256" key="6">
    <source>
        <dbReference type="ARBA" id="ARBA00023239"/>
    </source>
</evidence>
<comment type="function">
    <text evidence="9">Catalyzes the pyruvoyl-dependent decarboxylation of aspartate to produce beta-alanine.</text>
</comment>
<evidence type="ECO:0000256" key="3">
    <source>
        <dbReference type="ARBA" id="ARBA00022793"/>
    </source>
</evidence>
<feature type="binding site" evidence="9 11">
    <location>
        <position position="57"/>
    </location>
    <ligand>
        <name>substrate</name>
    </ligand>
</feature>
<dbReference type="GO" id="GO:0015940">
    <property type="term" value="P:pantothenate biosynthetic process"/>
    <property type="evidence" value="ECO:0007669"/>
    <property type="project" value="UniProtKB-UniRule"/>
</dbReference>
<evidence type="ECO:0000256" key="4">
    <source>
        <dbReference type="ARBA" id="ARBA00022813"/>
    </source>
</evidence>
<reference evidence="14 15" key="1">
    <citation type="submission" date="2020-07" db="EMBL/GenBank/DDBJ databases">
        <authorList>
            <person name="Feng X."/>
        </authorList>
    </citation>
    <scope>NUCLEOTIDE SEQUENCE [LARGE SCALE GENOMIC DNA]</scope>
    <source>
        <strain evidence="14 15">JCM14086</strain>
    </source>
</reference>
<accession>A0A7X1E7C0</accession>
<keyword evidence="1 9" id="KW-0963">Cytoplasm</keyword>
<proteinExistence type="inferred from homology"/>
<comment type="pathway">
    <text evidence="9">Cofactor biosynthesis; (R)-pantothenate biosynthesis; beta-alanine from L-aspartate: step 1/1.</text>
</comment>
<comment type="caution">
    <text evidence="14">The sequence shown here is derived from an EMBL/GenBank/DDBJ whole genome shotgun (WGS) entry which is preliminary data.</text>
</comment>
<comment type="catalytic activity">
    <reaction evidence="9">
        <text>L-aspartate + H(+) = beta-alanine + CO2</text>
        <dbReference type="Rhea" id="RHEA:19497"/>
        <dbReference type="ChEBI" id="CHEBI:15378"/>
        <dbReference type="ChEBI" id="CHEBI:16526"/>
        <dbReference type="ChEBI" id="CHEBI:29991"/>
        <dbReference type="ChEBI" id="CHEBI:57966"/>
        <dbReference type="EC" id="4.1.1.11"/>
    </reaction>
</comment>
<feature type="modified residue" description="Pyruvic acid (Ser)" evidence="9 12">
    <location>
        <position position="25"/>
    </location>
</feature>
<name>A0A7X1E7C0_9BACT</name>
<keyword evidence="3 9" id="KW-0210">Decarboxylase</keyword>
<keyword evidence="8 9" id="KW-0670">Pyruvate</keyword>
<dbReference type="PANTHER" id="PTHR21012:SF0">
    <property type="entry name" value="ASPARTATE 1-DECARBOXYLASE"/>
    <property type="match status" value="1"/>
</dbReference>
<dbReference type="Proteomes" id="UP000525652">
    <property type="component" value="Unassembled WGS sequence"/>
</dbReference>
<evidence type="ECO:0000256" key="12">
    <source>
        <dbReference type="PIRSR" id="PIRSR006246-3"/>
    </source>
</evidence>
<comment type="similarity">
    <text evidence="9">Belongs to the PanD family.</text>
</comment>
<evidence type="ECO:0000256" key="2">
    <source>
        <dbReference type="ARBA" id="ARBA00022655"/>
    </source>
</evidence>
<keyword evidence="7 9" id="KW-0704">Schiff base</keyword>
<dbReference type="RefSeq" id="WP_185694186.1">
    <property type="nucleotide sequence ID" value="NZ_JACHVA010000127.1"/>
</dbReference>
<feature type="chain" id="PRO_5031644719" description="Aspartate 1-decarboxylase beta chain" evidence="9 13">
    <location>
        <begin position="1"/>
        <end position="24"/>
    </location>
</feature>
<evidence type="ECO:0000256" key="11">
    <source>
        <dbReference type="PIRSR" id="PIRSR006246-2"/>
    </source>
</evidence>
<dbReference type="Pfam" id="PF02261">
    <property type="entry name" value="Asp_decarbox"/>
    <property type="match status" value="1"/>
</dbReference>
<sequence length="121" mass="13257">MRIHLMKSKILRCKVTDSALHYEGSLEIDAALMERVGLLRYEKILVGNIDNGERFETYAIPAESGSGRISLNGAAAHKGKLGDRLVIISFAEVEADEAASFKPKTITMGEDNFTVIKSTNT</sequence>
<keyword evidence="2 9" id="KW-0566">Pantothenate biosynthesis</keyword>
<dbReference type="SUPFAM" id="SSF50692">
    <property type="entry name" value="ADC-like"/>
    <property type="match status" value="1"/>
</dbReference>
<comment type="subunit">
    <text evidence="9">Heterooctamer of four alpha and four beta subunits.</text>
</comment>
<dbReference type="EMBL" id="JACHVA010000127">
    <property type="protein sequence ID" value="MBC2603562.1"/>
    <property type="molecule type" value="Genomic_DNA"/>
</dbReference>
<evidence type="ECO:0000256" key="9">
    <source>
        <dbReference type="HAMAP-Rule" id="MF_00446"/>
    </source>
</evidence>
<dbReference type="InterPro" id="IPR009010">
    <property type="entry name" value="Asp_de-COase-like_dom_sf"/>
</dbReference>
<feature type="chain" id="PRO_5031644720" description="Aspartate 1-decarboxylase alpha chain" evidence="9 13">
    <location>
        <begin position="25"/>
        <end position="121"/>
    </location>
</feature>
<feature type="active site" description="Proton donor" evidence="9 10">
    <location>
        <position position="58"/>
    </location>
</feature>
<dbReference type="UniPathway" id="UPA00028">
    <property type="reaction ID" value="UER00002"/>
</dbReference>
<keyword evidence="15" id="KW-1185">Reference proteome</keyword>
<evidence type="ECO:0000313" key="14">
    <source>
        <dbReference type="EMBL" id="MBC2603562.1"/>
    </source>
</evidence>
<dbReference type="PIRSF" id="PIRSF006246">
    <property type="entry name" value="Asp_decarbox"/>
    <property type="match status" value="1"/>
</dbReference>
<keyword evidence="5 9" id="KW-0865">Zymogen</keyword>
<dbReference type="InterPro" id="IPR003190">
    <property type="entry name" value="Asp_decarbox"/>
</dbReference>
<comment type="PTM">
    <text evidence="9 12">Is synthesized initially as an inactive proenzyme, which is activated by self-cleavage at a specific serine bond to produce a beta-subunit with a hydroxyl group at its C-terminus and an alpha-subunit with a pyruvoyl group at its N-terminus.</text>
</comment>
<keyword evidence="4 9" id="KW-0068">Autocatalytic cleavage</keyword>
<gene>
    <name evidence="9" type="primary">panD</name>
    <name evidence="14" type="ORF">H5P30_17410</name>
</gene>
<dbReference type="NCBIfam" id="TIGR00223">
    <property type="entry name" value="panD"/>
    <property type="match status" value="1"/>
</dbReference>